<accession>A0A413VTN3</accession>
<evidence type="ECO:0000256" key="1">
    <source>
        <dbReference type="ARBA" id="ARBA00022485"/>
    </source>
</evidence>
<dbReference type="GO" id="GO:0051539">
    <property type="term" value="F:4 iron, 4 sulfur cluster binding"/>
    <property type="evidence" value="ECO:0007669"/>
    <property type="project" value="UniProtKB-KW"/>
</dbReference>
<protein>
    <submittedName>
        <fullName evidence="6">FAD-dependent oxidoreductase</fullName>
    </submittedName>
</protein>
<evidence type="ECO:0000313" key="6">
    <source>
        <dbReference type="EMBL" id="RHB36970.1"/>
    </source>
</evidence>
<dbReference type="PANTHER" id="PTHR43498:SF1">
    <property type="entry name" value="COB--COM HETERODISULFIDE REDUCTASE IRON-SULFUR SUBUNIT A"/>
    <property type="match status" value="1"/>
</dbReference>
<dbReference type="RefSeq" id="WP_122201019.1">
    <property type="nucleotide sequence ID" value="NZ_BMBN01000012.1"/>
</dbReference>
<dbReference type="Proteomes" id="UP000284379">
    <property type="component" value="Unassembled WGS sequence"/>
</dbReference>
<dbReference type="PANTHER" id="PTHR43498">
    <property type="entry name" value="FERREDOXIN:COB-COM HETERODISULFIDE REDUCTASE SUBUNIT A"/>
    <property type="match status" value="1"/>
</dbReference>
<evidence type="ECO:0000256" key="4">
    <source>
        <dbReference type="ARBA" id="ARBA00023004"/>
    </source>
</evidence>
<dbReference type="GO" id="GO:0016491">
    <property type="term" value="F:oxidoreductase activity"/>
    <property type="evidence" value="ECO:0007669"/>
    <property type="project" value="UniProtKB-KW"/>
</dbReference>
<reference evidence="6 7" key="1">
    <citation type="submission" date="2018-08" db="EMBL/GenBank/DDBJ databases">
        <title>A genome reference for cultivated species of the human gut microbiota.</title>
        <authorList>
            <person name="Zou Y."/>
            <person name="Xue W."/>
            <person name="Luo G."/>
        </authorList>
    </citation>
    <scope>NUCLEOTIDE SEQUENCE [LARGE SCALE GENOMIC DNA]</scope>
    <source>
        <strain evidence="6 7">AM40-30BH</strain>
    </source>
</reference>
<dbReference type="InterPro" id="IPR039650">
    <property type="entry name" value="HdrA-like"/>
</dbReference>
<comment type="caution">
    <text evidence="6">The sequence shown here is derived from an EMBL/GenBank/DDBJ whole genome shotgun (WGS) entry which is preliminary data.</text>
</comment>
<dbReference type="Gene3D" id="3.50.50.60">
    <property type="entry name" value="FAD/NAD(P)-binding domain"/>
    <property type="match status" value="1"/>
</dbReference>
<dbReference type="AlphaFoldDB" id="A0A413VTN3"/>
<gene>
    <name evidence="6" type="ORF">DW888_05280</name>
</gene>
<dbReference type="InterPro" id="IPR036188">
    <property type="entry name" value="FAD/NAD-bd_sf"/>
</dbReference>
<dbReference type="PRINTS" id="PR00469">
    <property type="entry name" value="PNDRDTASEII"/>
</dbReference>
<evidence type="ECO:0000313" key="7">
    <source>
        <dbReference type="Proteomes" id="UP000284379"/>
    </source>
</evidence>
<dbReference type="GO" id="GO:0046872">
    <property type="term" value="F:metal ion binding"/>
    <property type="evidence" value="ECO:0007669"/>
    <property type="project" value="UniProtKB-KW"/>
</dbReference>
<evidence type="ECO:0000256" key="5">
    <source>
        <dbReference type="ARBA" id="ARBA00023014"/>
    </source>
</evidence>
<keyword evidence="1" id="KW-0004">4Fe-4S</keyword>
<evidence type="ECO:0000256" key="2">
    <source>
        <dbReference type="ARBA" id="ARBA00022723"/>
    </source>
</evidence>
<dbReference type="EMBL" id="QSGO01000003">
    <property type="protein sequence ID" value="RHB36970.1"/>
    <property type="molecule type" value="Genomic_DNA"/>
</dbReference>
<organism evidence="6 7">
    <name type="scientific">Bacteroides nordii</name>
    <dbReference type="NCBI Taxonomy" id="291645"/>
    <lineage>
        <taxon>Bacteria</taxon>
        <taxon>Pseudomonadati</taxon>
        <taxon>Bacteroidota</taxon>
        <taxon>Bacteroidia</taxon>
        <taxon>Bacteroidales</taxon>
        <taxon>Bacteroidaceae</taxon>
        <taxon>Bacteroides</taxon>
    </lineage>
</organism>
<keyword evidence="4" id="KW-0408">Iron</keyword>
<name>A0A413VTN3_9BACE</name>
<keyword evidence="5" id="KW-0411">Iron-sulfur</keyword>
<keyword evidence="2" id="KW-0479">Metal-binding</keyword>
<proteinExistence type="predicted"/>
<dbReference type="Pfam" id="PF12831">
    <property type="entry name" value="FAD_oxidored"/>
    <property type="match status" value="1"/>
</dbReference>
<dbReference type="SUPFAM" id="SSF51905">
    <property type="entry name" value="FAD/NAD(P)-binding domain"/>
    <property type="match status" value="1"/>
</dbReference>
<keyword evidence="3" id="KW-0560">Oxidoreductase</keyword>
<sequence>MKQYTLKKVIDLNDSYDIIIIGGGPAGCAAAIAAARDGAKTLLVEATGVLGGMGTAGMVPAWCYFSDGEKIIYRGIAEKVFTEARKGVPHESENAMSWVDINPEQLKLVYDRFVKESGTEILFFTRLAGVEMKNREEVDSLLLASKEGLTAYKAKVYIDCTGDGDLAAWAGATYKVGNEDHTIQSATHCFSLAGVDMYYYSTGIRLHGDNKNSPVHQMVKDDKYPLIKDDHLCQNPVGPGVVQFNAGHISIDTLNDRELSVAMLQGREMANQYVEALKEYYPQAFGHAFVNNTAQLLGVREGRRIIGDYILTLSDFKERRQFKDEIGRNSYYVDVHIPGSESVHYKKGESHGIPYRILTPKGLKNLLVAGRCVSSDPMVYGSIRVMTNCLVMGEAAGAAAYLYIKGPHDVHQIDTDRLRDRLKQAGQYFL</sequence>
<evidence type="ECO:0000256" key="3">
    <source>
        <dbReference type="ARBA" id="ARBA00023002"/>
    </source>
</evidence>